<dbReference type="AlphaFoldDB" id="A0A426XD52"/>
<reference evidence="2 3" key="1">
    <citation type="journal article" date="2014" name="Agronomy (Basel)">
        <title>A Draft Genome Sequence for Ensete ventricosum, the Drought-Tolerant Tree Against Hunger.</title>
        <authorList>
            <person name="Harrison J."/>
            <person name="Moore K.A."/>
            <person name="Paszkiewicz K."/>
            <person name="Jones T."/>
            <person name="Grant M."/>
            <person name="Ambacheew D."/>
            <person name="Muzemil S."/>
            <person name="Studholme D.J."/>
        </authorList>
    </citation>
    <scope>NUCLEOTIDE SEQUENCE [LARGE SCALE GENOMIC DNA]</scope>
</reference>
<accession>A0A426XD52</accession>
<proteinExistence type="predicted"/>
<protein>
    <submittedName>
        <fullName evidence="2">Uncharacterized protein</fullName>
    </submittedName>
</protein>
<gene>
    <name evidence="2" type="ORF">B296_00049938</name>
</gene>
<feature type="compositionally biased region" description="Basic and acidic residues" evidence="1">
    <location>
        <begin position="99"/>
        <end position="117"/>
    </location>
</feature>
<evidence type="ECO:0000313" key="3">
    <source>
        <dbReference type="Proteomes" id="UP000287651"/>
    </source>
</evidence>
<name>A0A426XD52_ENSVE</name>
<organism evidence="2 3">
    <name type="scientific">Ensete ventricosum</name>
    <name type="common">Abyssinian banana</name>
    <name type="synonym">Musa ensete</name>
    <dbReference type="NCBI Taxonomy" id="4639"/>
    <lineage>
        <taxon>Eukaryota</taxon>
        <taxon>Viridiplantae</taxon>
        <taxon>Streptophyta</taxon>
        <taxon>Embryophyta</taxon>
        <taxon>Tracheophyta</taxon>
        <taxon>Spermatophyta</taxon>
        <taxon>Magnoliopsida</taxon>
        <taxon>Liliopsida</taxon>
        <taxon>Zingiberales</taxon>
        <taxon>Musaceae</taxon>
        <taxon>Ensete</taxon>
    </lineage>
</organism>
<sequence>MGRSDSSKLMLDGQPRQHFGGSHVSPRDQVDSQSGIRGGGSCTTLPGPTHINVAWRAMSSPHAAAAVHSPYVSVTSRGTTKGPHWVTPPITEEACVQDCHPRDDPRDKPTDTPDMDH</sequence>
<dbReference type="EMBL" id="AMZH03022373">
    <property type="protein sequence ID" value="RRT37382.1"/>
    <property type="molecule type" value="Genomic_DNA"/>
</dbReference>
<evidence type="ECO:0000256" key="1">
    <source>
        <dbReference type="SAM" id="MobiDB-lite"/>
    </source>
</evidence>
<dbReference type="Proteomes" id="UP000287651">
    <property type="component" value="Unassembled WGS sequence"/>
</dbReference>
<evidence type="ECO:0000313" key="2">
    <source>
        <dbReference type="EMBL" id="RRT37382.1"/>
    </source>
</evidence>
<comment type="caution">
    <text evidence="2">The sequence shown here is derived from an EMBL/GenBank/DDBJ whole genome shotgun (WGS) entry which is preliminary data.</text>
</comment>
<feature type="region of interest" description="Disordered" evidence="1">
    <location>
        <begin position="61"/>
        <end position="117"/>
    </location>
</feature>
<feature type="region of interest" description="Disordered" evidence="1">
    <location>
        <begin position="1"/>
        <end position="49"/>
    </location>
</feature>
<feature type="compositionally biased region" description="Low complexity" evidence="1">
    <location>
        <begin position="61"/>
        <end position="74"/>
    </location>
</feature>